<sequence>MSSNRFHETLKRADDVRIGSNRSFGFVFTAVFLILALLRFRHGLDLWMSVWLGASAATLAVTLIAPRLLGPFNRLWFRFGLLLHRIVSPLVMGLIFFGVVTPTAMVMRLRGKRPLNLAFDPEATTYWIARDPPGPQPATFQNQF</sequence>
<organism evidence="2 3">
    <name type="scientific">Rhodopseudomonas palustris</name>
    <dbReference type="NCBI Taxonomy" id="1076"/>
    <lineage>
        <taxon>Bacteria</taxon>
        <taxon>Pseudomonadati</taxon>
        <taxon>Pseudomonadota</taxon>
        <taxon>Alphaproteobacteria</taxon>
        <taxon>Hyphomicrobiales</taxon>
        <taxon>Nitrobacteraceae</taxon>
        <taxon>Rhodopseudomonas</taxon>
    </lineage>
</organism>
<evidence type="ECO:0000313" key="3">
    <source>
        <dbReference type="Proteomes" id="UP000248134"/>
    </source>
</evidence>
<proteinExistence type="predicted"/>
<accession>A0A323UMR0</accession>
<feature type="transmembrane region" description="Helical" evidence="1">
    <location>
        <begin position="21"/>
        <end position="40"/>
    </location>
</feature>
<gene>
    <name evidence="2" type="ORF">DNX69_04515</name>
</gene>
<dbReference type="AlphaFoldDB" id="A0A323UMR0"/>
<keyword evidence="1" id="KW-0472">Membrane</keyword>
<dbReference type="Pfam" id="PF19588">
    <property type="entry name" value="SxtJ"/>
    <property type="match status" value="1"/>
</dbReference>
<feature type="transmembrane region" description="Helical" evidence="1">
    <location>
        <begin position="86"/>
        <end position="107"/>
    </location>
</feature>
<protein>
    <recommendedName>
        <fullName evidence="4">SxtJ</fullName>
    </recommendedName>
</protein>
<evidence type="ECO:0008006" key="4">
    <source>
        <dbReference type="Google" id="ProtNLM"/>
    </source>
</evidence>
<dbReference type="RefSeq" id="WP_110784783.1">
    <property type="nucleotide sequence ID" value="NZ_QKQS01000006.1"/>
</dbReference>
<dbReference type="EMBL" id="QKQS01000006">
    <property type="protein sequence ID" value="PZA13621.1"/>
    <property type="molecule type" value="Genomic_DNA"/>
</dbReference>
<dbReference type="OrthoDB" id="7375605at2"/>
<evidence type="ECO:0000256" key="1">
    <source>
        <dbReference type="SAM" id="Phobius"/>
    </source>
</evidence>
<keyword evidence="1" id="KW-0812">Transmembrane</keyword>
<feature type="transmembrane region" description="Helical" evidence="1">
    <location>
        <begin position="46"/>
        <end position="65"/>
    </location>
</feature>
<reference evidence="2 3" key="1">
    <citation type="submission" date="2018-06" db="EMBL/GenBank/DDBJ databases">
        <title>Draft Whole-Genome Sequence of the purple photosynthetic bacterium Rhodospeudomonas palustris XCP.</title>
        <authorList>
            <person name="Rayyan A."/>
            <person name="Meyer T.E."/>
            <person name="Kyndt J.A."/>
        </authorList>
    </citation>
    <scope>NUCLEOTIDE SEQUENCE [LARGE SCALE GENOMIC DNA]</scope>
    <source>
        <strain evidence="2 3">XCP</strain>
    </source>
</reference>
<comment type="caution">
    <text evidence="2">The sequence shown here is derived from an EMBL/GenBank/DDBJ whole genome shotgun (WGS) entry which is preliminary data.</text>
</comment>
<dbReference type="InterPro" id="IPR045781">
    <property type="entry name" value="SxtJ"/>
</dbReference>
<dbReference type="Proteomes" id="UP000248134">
    <property type="component" value="Unassembled WGS sequence"/>
</dbReference>
<name>A0A323UMR0_RHOPL</name>
<evidence type="ECO:0000313" key="2">
    <source>
        <dbReference type="EMBL" id="PZA13621.1"/>
    </source>
</evidence>
<keyword evidence="1" id="KW-1133">Transmembrane helix</keyword>